<gene>
    <name evidence="3" type="ORF">HYY65_03560</name>
</gene>
<evidence type="ECO:0000256" key="2">
    <source>
        <dbReference type="SAM" id="Phobius"/>
    </source>
</evidence>
<dbReference type="GO" id="GO:0020037">
    <property type="term" value="F:heme binding"/>
    <property type="evidence" value="ECO:0007669"/>
    <property type="project" value="TreeGrafter"/>
</dbReference>
<dbReference type="GO" id="GO:0009055">
    <property type="term" value="F:electron transfer activity"/>
    <property type="evidence" value="ECO:0007669"/>
    <property type="project" value="InterPro"/>
</dbReference>
<dbReference type="EMBL" id="JACPSX010000058">
    <property type="protein sequence ID" value="MBI3014147.1"/>
    <property type="molecule type" value="Genomic_DNA"/>
</dbReference>
<dbReference type="PANTHER" id="PTHR30485">
    <property type="entry name" value="NI/FE-HYDROGENASE 1 B-TYPE CYTOCHROME SUBUNIT"/>
    <property type="match status" value="1"/>
</dbReference>
<keyword evidence="2" id="KW-0472">Membrane</keyword>
<proteinExistence type="predicted"/>
<dbReference type="PANTHER" id="PTHR30485:SF0">
    <property type="entry name" value="NI_FE-HYDROGENASE 1 B-TYPE CYTOCHROME SUBUNIT-RELATED"/>
    <property type="match status" value="1"/>
</dbReference>
<organism evidence="3 4">
    <name type="scientific">Tectimicrobiota bacterium</name>
    <dbReference type="NCBI Taxonomy" id="2528274"/>
    <lineage>
        <taxon>Bacteria</taxon>
        <taxon>Pseudomonadati</taxon>
        <taxon>Nitrospinota/Tectimicrobiota group</taxon>
        <taxon>Candidatus Tectimicrobiota</taxon>
    </lineage>
</organism>
<feature type="region of interest" description="Disordered" evidence="1">
    <location>
        <begin position="237"/>
        <end position="279"/>
    </location>
</feature>
<evidence type="ECO:0000313" key="4">
    <source>
        <dbReference type="Proteomes" id="UP000741360"/>
    </source>
</evidence>
<dbReference type="GO" id="GO:0005886">
    <property type="term" value="C:plasma membrane"/>
    <property type="evidence" value="ECO:0007669"/>
    <property type="project" value="UniProtKB-SubCell"/>
</dbReference>
<sequence>MEKVETMLAEKEPGTPQAPEFYVRFNVRQRLEHFFVMFLFLVLAVTGLPQKFYQASWAQWIILFLGGIDWVRIIHRVSGILFAFLGVVHLGMILVGVLLGRIKPILIPTLKDFRDAVQQLRYHVGLTDEHPRFERYDYKQKFEYWGLVFGGMVMITTGFILYLPNLATRYLTGELIPAAKVAHSNEGLLAFLVVIIWHMYGTHFNPDVFPMDTSIFTGKISRERMLHEHPLELLRISAGSPEEMEPGRDGAHEQRATASPAAERQSANAPDRAKEITPG</sequence>
<dbReference type="SUPFAM" id="SSF81342">
    <property type="entry name" value="Transmembrane di-heme cytochromes"/>
    <property type="match status" value="1"/>
</dbReference>
<feature type="transmembrane region" description="Helical" evidence="2">
    <location>
        <begin position="34"/>
        <end position="53"/>
    </location>
</feature>
<name>A0A932GNS5_UNCTE</name>
<dbReference type="AlphaFoldDB" id="A0A932GNS5"/>
<evidence type="ECO:0000313" key="3">
    <source>
        <dbReference type="EMBL" id="MBI3014147.1"/>
    </source>
</evidence>
<accession>A0A932GNS5</accession>
<feature type="compositionally biased region" description="Basic and acidic residues" evidence="1">
    <location>
        <begin position="245"/>
        <end position="255"/>
    </location>
</feature>
<keyword evidence="2" id="KW-1133">Transmembrane helix</keyword>
<evidence type="ECO:0000256" key="1">
    <source>
        <dbReference type="SAM" id="MobiDB-lite"/>
    </source>
</evidence>
<dbReference type="GO" id="GO:0022904">
    <property type="term" value="P:respiratory electron transport chain"/>
    <property type="evidence" value="ECO:0007669"/>
    <property type="project" value="InterPro"/>
</dbReference>
<protein>
    <submittedName>
        <fullName evidence="3">Cytochrome C</fullName>
    </submittedName>
</protein>
<feature type="transmembrane region" description="Helical" evidence="2">
    <location>
        <begin position="73"/>
        <end position="99"/>
    </location>
</feature>
<feature type="transmembrane region" description="Helical" evidence="2">
    <location>
        <begin position="183"/>
        <end position="201"/>
    </location>
</feature>
<dbReference type="Proteomes" id="UP000741360">
    <property type="component" value="Unassembled WGS sequence"/>
</dbReference>
<dbReference type="InterPro" id="IPR016174">
    <property type="entry name" value="Di-haem_cyt_TM"/>
</dbReference>
<dbReference type="InterPro" id="IPR051542">
    <property type="entry name" value="Hydrogenase_cytochrome"/>
</dbReference>
<keyword evidence="2" id="KW-0812">Transmembrane</keyword>
<feature type="transmembrane region" description="Helical" evidence="2">
    <location>
        <begin position="142"/>
        <end position="163"/>
    </location>
</feature>
<reference evidence="3" key="1">
    <citation type="submission" date="2020-07" db="EMBL/GenBank/DDBJ databases">
        <title>Huge and variable diversity of episymbiotic CPR bacteria and DPANN archaea in groundwater ecosystems.</title>
        <authorList>
            <person name="He C.Y."/>
            <person name="Keren R."/>
            <person name="Whittaker M."/>
            <person name="Farag I.F."/>
            <person name="Doudna J."/>
            <person name="Cate J.H.D."/>
            <person name="Banfield J.F."/>
        </authorList>
    </citation>
    <scope>NUCLEOTIDE SEQUENCE</scope>
    <source>
        <strain evidence="3">NC_groundwater_717_Ag_S-0.2um_59_8</strain>
    </source>
</reference>
<dbReference type="Gene3D" id="1.20.950.20">
    <property type="entry name" value="Transmembrane di-heme cytochromes, Chain C"/>
    <property type="match status" value="1"/>
</dbReference>
<comment type="caution">
    <text evidence="3">The sequence shown here is derived from an EMBL/GenBank/DDBJ whole genome shotgun (WGS) entry which is preliminary data.</text>
</comment>